<dbReference type="AlphaFoldDB" id="A0A1A8W8W7"/>
<dbReference type="Proteomes" id="UP000078597">
    <property type="component" value="Unassembled WGS sequence"/>
</dbReference>
<dbReference type="Pfam" id="PF15375">
    <property type="entry name" value="FSAF1"/>
    <property type="match status" value="1"/>
</dbReference>
<feature type="compositionally biased region" description="Basic and acidic residues" evidence="1">
    <location>
        <begin position="53"/>
        <end position="63"/>
    </location>
</feature>
<name>A0A1A8W8W7_PLAMA</name>
<feature type="region of interest" description="Disordered" evidence="1">
    <location>
        <begin position="111"/>
        <end position="140"/>
    </location>
</feature>
<dbReference type="EMBL" id="FLQW01001071">
    <property type="protein sequence ID" value="SBS87624.1"/>
    <property type="molecule type" value="Genomic_DNA"/>
</dbReference>
<dbReference type="VEuPathDB" id="PlasmoDB:PmUG01_12014600"/>
<dbReference type="InterPro" id="IPR027973">
    <property type="entry name" value="FSAF1-like"/>
</dbReference>
<accession>A0A1A8W8W7</accession>
<evidence type="ECO:0000313" key="2">
    <source>
        <dbReference type="EMBL" id="SBS87624.1"/>
    </source>
</evidence>
<feature type="region of interest" description="Disordered" evidence="1">
    <location>
        <begin position="1"/>
        <end position="86"/>
    </location>
</feature>
<feature type="compositionally biased region" description="Basic residues" evidence="1">
    <location>
        <begin position="1"/>
        <end position="13"/>
    </location>
</feature>
<organism evidence="2 3">
    <name type="scientific">Plasmodium malariae</name>
    <dbReference type="NCBI Taxonomy" id="5858"/>
    <lineage>
        <taxon>Eukaryota</taxon>
        <taxon>Sar</taxon>
        <taxon>Alveolata</taxon>
        <taxon>Apicomplexa</taxon>
        <taxon>Aconoidasida</taxon>
        <taxon>Haemosporida</taxon>
        <taxon>Plasmodiidae</taxon>
        <taxon>Plasmodium</taxon>
        <taxon>Plasmodium (Plasmodium)</taxon>
    </lineage>
</organism>
<gene>
    <name evidence="2" type="ORF">PMALA_020080</name>
</gene>
<protein>
    <submittedName>
        <fullName evidence="2">Uncharacterized protein</fullName>
    </submittedName>
</protein>
<sequence>MKKRKGEKKKKKRVSNEEENKKLQKYMNQLWGFTTSSGDEEEPNDENISSEILNRENIDDENNRTTTKCTGKSKRGNNESRNYNNDNVQVNVTDDEVIGVNALGDKHNKDTFDDNNVISKKNKNSRRAGNIDEDSHEEKTILEKTMKKKKRENKKGGDKPIEHIHNVTTTDNNFLSSEKNKHILTLSRVEKKKDNKKDTHCYDITTDFTKRKEGNINLNKNSIIGSSVSNRRGIITYTKFEKGNGREDTTDEELLKKQKMYKEKMNLKKDFMDAVHEIRKLTLPHLNKFQRKNVENYQIKTLGGKFDKSRKIHYPELMCRKKSMKKYIKKRKEREKILGVKFQSGDYIDMQDVFRKKKKNRNIKLQKLF</sequence>
<proteinExistence type="predicted"/>
<reference evidence="3" key="1">
    <citation type="submission" date="2016-05" db="EMBL/GenBank/DDBJ databases">
        <authorList>
            <person name="Naeem Raeece"/>
        </authorList>
    </citation>
    <scope>NUCLEOTIDE SEQUENCE [LARGE SCALE GENOMIC DNA]</scope>
</reference>
<evidence type="ECO:0000256" key="1">
    <source>
        <dbReference type="SAM" id="MobiDB-lite"/>
    </source>
</evidence>
<evidence type="ECO:0000313" key="3">
    <source>
        <dbReference type="Proteomes" id="UP000078597"/>
    </source>
</evidence>